<name>A0A7D9EWY5_PARCT</name>
<feature type="non-terminal residue" evidence="1">
    <location>
        <position position="1"/>
    </location>
</feature>
<comment type="caution">
    <text evidence="1">The sequence shown here is derived from an EMBL/GenBank/DDBJ whole genome shotgun (WGS) entry which is preliminary data.</text>
</comment>
<dbReference type="EMBL" id="CACRXK020009561">
    <property type="protein sequence ID" value="CAB4017472.1"/>
    <property type="molecule type" value="Genomic_DNA"/>
</dbReference>
<proteinExistence type="predicted"/>
<dbReference type="OrthoDB" id="10066230at2759"/>
<evidence type="ECO:0000313" key="2">
    <source>
        <dbReference type="Proteomes" id="UP001152795"/>
    </source>
</evidence>
<organism evidence="1 2">
    <name type="scientific">Paramuricea clavata</name>
    <name type="common">Red gorgonian</name>
    <name type="synonym">Violescent sea-whip</name>
    <dbReference type="NCBI Taxonomy" id="317549"/>
    <lineage>
        <taxon>Eukaryota</taxon>
        <taxon>Metazoa</taxon>
        <taxon>Cnidaria</taxon>
        <taxon>Anthozoa</taxon>
        <taxon>Octocorallia</taxon>
        <taxon>Malacalcyonacea</taxon>
        <taxon>Plexauridae</taxon>
        <taxon>Paramuricea</taxon>
    </lineage>
</organism>
<sequence>TFLDPRRMPAYYTVVDGETPKKRRGGGAAVFQQTNEGTVIRKNSSCHNYKVHIKESSDIAEHCIVYSMSDGKDKDYRKKCGHLHGIVCENCHVLASTLTDIQTKATTANFATTDDRDEVAYMINFSKLAIESWQCHIIRCVNQDQARIDVLQLLDNDTILVINDWAMKIIPQKYRKSQADWYGKRGISWHISVVYYRINKATHWQAFIHIIQSCSQDSYVVVAIMQDVLATLKSECPQINNVYFRQDNAGCYHSAHTILSCPAD</sequence>
<accession>A0A7D9EWY5</accession>
<gene>
    <name evidence="1" type="ORF">PACLA_8A058572</name>
</gene>
<reference evidence="1" key="1">
    <citation type="submission" date="2020-04" db="EMBL/GenBank/DDBJ databases">
        <authorList>
            <person name="Alioto T."/>
            <person name="Alioto T."/>
            <person name="Gomez Garrido J."/>
        </authorList>
    </citation>
    <scope>NUCLEOTIDE SEQUENCE</scope>
    <source>
        <strain evidence="1">A484AB</strain>
    </source>
</reference>
<protein>
    <submittedName>
        <fullName evidence="1">Uncharacterized protein</fullName>
    </submittedName>
</protein>
<dbReference type="AlphaFoldDB" id="A0A7D9EWY5"/>
<evidence type="ECO:0000313" key="1">
    <source>
        <dbReference type="EMBL" id="CAB4017472.1"/>
    </source>
</evidence>
<keyword evidence="2" id="KW-1185">Reference proteome</keyword>
<dbReference type="Proteomes" id="UP001152795">
    <property type="component" value="Unassembled WGS sequence"/>
</dbReference>